<proteinExistence type="predicted"/>
<evidence type="ECO:0000256" key="1">
    <source>
        <dbReference type="SAM" id="MobiDB-lite"/>
    </source>
</evidence>
<gene>
    <name evidence="2" type="ORF">SAMN06264867_1211</name>
</gene>
<dbReference type="Proteomes" id="UP000319712">
    <property type="component" value="Unassembled WGS sequence"/>
</dbReference>
<evidence type="ECO:0000313" key="2">
    <source>
        <dbReference type="EMBL" id="SMO91653.1"/>
    </source>
</evidence>
<sequence>MLAGVDAFVNTPLHGPMWSPVSPATRMTPNVHGSHQISSYAGAQGAKSS</sequence>
<organism evidence="2 3">
    <name type="scientific">Halorubrum cibi</name>
    <dbReference type="NCBI Taxonomy" id="413815"/>
    <lineage>
        <taxon>Archaea</taxon>
        <taxon>Methanobacteriati</taxon>
        <taxon>Methanobacteriota</taxon>
        <taxon>Stenosarchaea group</taxon>
        <taxon>Halobacteria</taxon>
        <taxon>Halobacteriales</taxon>
        <taxon>Haloferacaceae</taxon>
        <taxon>Halorubrum</taxon>
    </lineage>
</organism>
<keyword evidence="3" id="KW-1185">Reference proteome</keyword>
<feature type="non-terminal residue" evidence="2">
    <location>
        <position position="49"/>
    </location>
</feature>
<evidence type="ECO:0000313" key="3">
    <source>
        <dbReference type="Proteomes" id="UP000319712"/>
    </source>
</evidence>
<dbReference type="EMBL" id="FXTD01000021">
    <property type="protein sequence ID" value="SMO91653.1"/>
    <property type="molecule type" value="Genomic_DNA"/>
</dbReference>
<reference evidence="2 3" key="1">
    <citation type="submission" date="2017-05" db="EMBL/GenBank/DDBJ databases">
        <authorList>
            <person name="Varghese N."/>
            <person name="Submissions S."/>
        </authorList>
    </citation>
    <scope>NUCLEOTIDE SEQUENCE [LARGE SCALE GENOMIC DNA]</scope>
    <source>
        <strain evidence="2 3">DSM 19504</strain>
    </source>
</reference>
<protein>
    <submittedName>
        <fullName evidence="2">Uncharacterized protein</fullName>
    </submittedName>
</protein>
<accession>A0A521F684</accession>
<feature type="compositionally biased region" description="Polar residues" evidence="1">
    <location>
        <begin position="25"/>
        <end position="49"/>
    </location>
</feature>
<dbReference type="AlphaFoldDB" id="A0A521F684"/>
<name>A0A521F684_9EURY</name>
<feature type="region of interest" description="Disordered" evidence="1">
    <location>
        <begin position="19"/>
        <end position="49"/>
    </location>
</feature>